<comment type="caution">
    <text evidence="2">The sequence shown here is derived from an EMBL/GenBank/DDBJ whole genome shotgun (WGS) entry which is preliminary data.</text>
</comment>
<name>A0A1F5P3V9_9BACT</name>
<feature type="transmembrane region" description="Helical" evidence="1">
    <location>
        <begin position="123"/>
        <end position="140"/>
    </location>
</feature>
<gene>
    <name evidence="2" type="ORF">A2846_02690</name>
</gene>
<feature type="transmembrane region" description="Helical" evidence="1">
    <location>
        <begin position="51"/>
        <end position="67"/>
    </location>
</feature>
<keyword evidence="1" id="KW-0812">Transmembrane</keyword>
<evidence type="ECO:0000313" key="2">
    <source>
        <dbReference type="EMBL" id="OGE84310.1"/>
    </source>
</evidence>
<feature type="transmembrane region" description="Helical" evidence="1">
    <location>
        <begin position="201"/>
        <end position="221"/>
    </location>
</feature>
<keyword evidence="1" id="KW-0472">Membrane</keyword>
<accession>A0A1F5P3V9</accession>
<feature type="transmembrane region" description="Helical" evidence="1">
    <location>
        <begin position="18"/>
        <end position="39"/>
    </location>
</feature>
<dbReference type="EMBL" id="MFEN01000018">
    <property type="protein sequence ID" value="OGE84310.1"/>
    <property type="molecule type" value="Genomic_DNA"/>
</dbReference>
<dbReference type="AlphaFoldDB" id="A0A1F5P3V9"/>
<evidence type="ECO:0000256" key="1">
    <source>
        <dbReference type="SAM" id="Phobius"/>
    </source>
</evidence>
<keyword evidence="1" id="KW-1133">Transmembrane helix</keyword>
<reference evidence="2 3" key="1">
    <citation type="journal article" date="2016" name="Nat. Commun.">
        <title>Thousands of microbial genomes shed light on interconnected biogeochemical processes in an aquifer system.</title>
        <authorList>
            <person name="Anantharaman K."/>
            <person name="Brown C.T."/>
            <person name="Hug L.A."/>
            <person name="Sharon I."/>
            <person name="Castelle C.J."/>
            <person name="Probst A.J."/>
            <person name="Thomas B.C."/>
            <person name="Singh A."/>
            <person name="Wilkins M.J."/>
            <person name="Karaoz U."/>
            <person name="Brodie E.L."/>
            <person name="Williams K.H."/>
            <person name="Hubbard S.S."/>
            <person name="Banfield J.F."/>
        </authorList>
    </citation>
    <scope>NUCLEOTIDE SEQUENCE [LARGE SCALE GENOMIC DNA]</scope>
</reference>
<feature type="transmembrane region" description="Helical" evidence="1">
    <location>
        <begin position="147"/>
        <end position="164"/>
    </location>
</feature>
<dbReference type="Proteomes" id="UP000176339">
    <property type="component" value="Unassembled WGS sequence"/>
</dbReference>
<evidence type="ECO:0000313" key="3">
    <source>
        <dbReference type="Proteomes" id="UP000176339"/>
    </source>
</evidence>
<proteinExistence type="predicted"/>
<protein>
    <submittedName>
        <fullName evidence="2">Uncharacterized protein</fullName>
    </submittedName>
</protein>
<feature type="transmembrane region" description="Helical" evidence="1">
    <location>
        <begin position="97"/>
        <end position="117"/>
    </location>
</feature>
<organism evidence="2 3">
    <name type="scientific">Candidatus Doudnabacteria bacterium RIFCSPHIGHO2_01_FULL_49_9</name>
    <dbReference type="NCBI Taxonomy" id="1817827"/>
    <lineage>
        <taxon>Bacteria</taxon>
        <taxon>Candidatus Doudnaibacteriota</taxon>
    </lineage>
</organism>
<sequence length="227" mass="25707">MSPILISTALLLAHIQYFWFYASAAISAVIIMFMFFRALPSTQSVAGRGELLLPLLLLVGIFGTAAASTITGTFFGVLGAYLVFHFYRLFPSRVPRIMLETFTLYTVFLYSAFVWSINYYFSPQPWVTLILIVAGFFAMFRQSESLLGAWVGTLIMAEFAWVLLFWPVHFFTAAVVMLAVFYLIYMISHLSLIGKLSRRKIYFQVSLISIVVLIALLSSAWQPISRI</sequence>
<feature type="transmembrane region" description="Helical" evidence="1">
    <location>
        <begin position="170"/>
        <end position="194"/>
    </location>
</feature>